<dbReference type="STRING" id="762903.Pedsa_1449"/>
<keyword evidence="2" id="KW-1185">Reference proteome</keyword>
<evidence type="ECO:0000313" key="1">
    <source>
        <dbReference type="EMBL" id="ADY52011.1"/>
    </source>
</evidence>
<dbReference type="RefSeq" id="WP_013632510.1">
    <property type="nucleotide sequence ID" value="NC_015177.1"/>
</dbReference>
<evidence type="ECO:0000313" key="2">
    <source>
        <dbReference type="Proteomes" id="UP000000310"/>
    </source>
</evidence>
<sequence>MRLLTVIFLVFAMLSANFSRLFVFAGFELNQKYIAETLCVNRDKPQMHCNGHCYLMTKLQQAQEKQKQQEKETQKHSFQEAFFEEIAMFDFKLEELHIQNAHIPNMRGVDTSFPLFHPPRA</sequence>
<dbReference type="OrthoDB" id="980645at2"/>
<organism evidence="1 2">
    <name type="scientific">Pseudopedobacter saltans (strain ATCC 51119 / DSM 12145 / JCM 21818 / CCUG 39354 / LMG 10337 / NBRC 100064 / NCIMB 13643)</name>
    <name type="common">Pedobacter saltans</name>
    <dbReference type="NCBI Taxonomy" id="762903"/>
    <lineage>
        <taxon>Bacteria</taxon>
        <taxon>Pseudomonadati</taxon>
        <taxon>Bacteroidota</taxon>
        <taxon>Sphingobacteriia</taxon>
        <taxon>Sphingobacteriales</taxon>
        <taxon>Sphingobacteriaceae</taxon>
        <taxon>Pseudopedobacter</taxon>
    </lineage>
</organism>
<proteinExistence type="predicted"/>
<dbReference type="Proteomes" id="UP000000310">
    <property type="component" value="Chromosome"/>
</dbReference>
<accession>F0S4M0</accession>
<gene>
    <name evidence="1" type="ordered locus">Pedsa_1449</name>
</gene>
<dbReference type="HOGENOM" id="CLU_132570_0_0_10"/>
<dbReference type="AlphaFoldDB" id="F0S4M0"/>
<name>F0S4M0_PSESL</name>
<dbReference type="KEGG" id="psn:Pedsa_1449"/>
<protein>
    <submittedName>
        <fullName evidence="1">Uncharacterized protein</fullName>
    </submittedName>
</protein>
<reference evidence="2" key="2">
    <citation type="submission" date="2011-02" db="EMBL/GenBank/DDBJ databases">
        <title>The complete genome of Pedobacter saltans DSM 12145.</title>
        <authorList>
            <consortium name="US DOE Joint Genome Institute (JGI-PGF)"/>
            <person name="Lucas S."/>
            <person name="Copeland A."/>
            <person name="Lapidus A."/>
            <person name="Bruce D."/>
            <person name="Goodwin L."/>
            <person name="Pitluck S."/>
            <person name="Kyrpides N."/>
            <person name="Mavromatis K."/>
            <person name="Pagani I."/>
            <person name="Ivanova N."/>
            <person name="Ovchinnikova G."/>
            <person name="Lu M."/>
            <person name="Detter J.C."/>
            <person name="Han C."/>
            <person name="Land M."/>
            <person name="Hauser L."/>
            <person name="Markowitz V."/>
            <person name="Cheng J.-F."/>
            <person name="Hugenholtz P."/>
            <person name="Woyke T."/>
            <person name="Wu D."/>
            <person name="Tindall B."/>
            <person name="Pomrenke H.G."/>
            <person name="Brambilla E."/>
            <person name="Klenk H.-P."/>
            <person name="Eisen J.A."/>
        </authorList>
    </citation>
    <scope>NUCLEOTIDE SEQUENCE [LARGE SCALE GENOMIC DNA]</scope>
    <source>
        <strain evidence="2">ATCC 51119 / DSM 12145 / JCM 21818 / LMG 10337 / NBRC 100064 / NCIMB 13643</strain>
    </source>
</reference>
<reference evidence="1 2" key="1">
    <citation type="journal article" date="2011" name="Stand. Genomic Sci.">
        <title>Complete genome sequence of the gliding, heparinolytic Pedobacter saltans type strain (113).</title>
        <authorList>
            <person name="Liolios K."/>
            <person name="Sikorski J."/>
            <person name="Lu M."/>
            <person name="Nolan M."/>
            <person name="Lapidus A."/>
            <person name="Lucas S."/>
            <person name="Hammon N."/>
            <person name="Deshpande S."/>
            <person name="Cheng J.F."/>
            <person name="Tapia R."/>
            <person name="Han C."/>
            <person name="Goodwin L."/>
            <person name="Pitluck S."/>
            <person name="Huntemann M."/>
            <person name="Ivanova N."/>
            <person name="Pagani I."/>
            <person name="Mavromatis K."/>
            <person name="Ovchinikova G."/>
            <person name="Pati A."/>
            <person name="Chen A."/>
            <person name="Palaniappan K."/>
            <person name="Land M."/>
            <person name="Hauser L."/>
            <person name="Brambilla E.M."/>
            <person name="Kotsyurbenko O."/>
            <person name="Rohde M."/>
            <person name="Tindall B.J."/>
            <person name="Abt B."/>
            <person name="Goker M."/>
            <person name="Detter J.C."/>
            <person name="Woyke T."/>
            <person name="Bristow J."/>
            <person name="Eisen J.A."/>
            <person name="Markowitz V."/>
            <person name="Hugenholtz P."/>
            <person name="Klenk H.P."/>
            <person name="Kyrpides N.C."/>
        </authorList>
    </citation>
    <scope>NUCLEOTIDE SEQUENCE [LARGE SCALE GENOMIC DNA]</scope>
    <source>
        <strain evidence="2">ATCC 51119 / DSM 12145 / JCM 21818 / LMG 10337 / NBRC 100064 / NCIMB 13643</strain>
    </source>
</reference>
<dbReference type="EMBL" id="CP002545">
    <property type="protein sequence ID" value="ADY52011.1"/>
    <property type="molecule type" value="Genomic_DNA"/>
</dbReference>